<accession>A0A645C2F0</accession>
<dbReference type="AlphaFoldDB" id="A0A645C2F0"/>
<name>A0A645C2F0_9ZZZZ</name>
<gene>
    <name evidence="1" type="ORF">SDC9_118922</name>
</gene>
<dbReference type="EMBL" id="VSSQ01024434">
    <property type="protein sequence ID" value="MPM71950.1"/>
    <property type="molecule type" value="Genomic_DNA"/>
</dbReference>
<evidence type="ECO:0000313" key="1">
    <source>
        <dbReference type="EMBL" id="MPM71950.1"/>
    </source>
</evidence>
<reference evidence="1" key="1">
    <citation type="submission" date="2019-08" db="EMBL/GenBank/DDBJ databases">
        <authorList>
            <person name="Kucharzyk K."/>
            <person name="Murdoch R.W."/>
            <person name="Higgins S."/>
            <person name="Loffler F."/>
        </authorList>
    </citation>
    <scope>NUCLEOTIDE SEQUENCE</scope>
</reference>
<comment type="caution">
    <text evidence="1">The sequence shown here is derived from an EMBL/GenBank/DDBJ whole genome shotgun (WGS) entry which is preliminary data.</text>
</comment>
<proteinExistence type="predicted"/>
<organism evidence="1">
    <name type="scientific">bioreactor metagenome</name>
    <dbReference type="NCBI Taxonomy" id="1076179"/>
    <lineage>
        <taxon>unclassified sequences</taxon>
        <taxon>metagenomes</taxon>
        <taxon>ecological metagenomes</taxon>
    </lineage>
</organism>
<sequence length="67" mass="7429">MARELINIGNNKGGLFFPGTSANPFTIGNTCTCDRTLERAENQSDSILGVILFYKVKPYPKKTESLF</sequence>
<protein>
    <submittedName>
        <fullName evidence="1">Uncharacterized protein</fullName>
    </submittedName>
</protein>